<dbReference type="InterPro" id="IPR002048">
    <property type="entry name" value="EF_hand_dom"/>
</dbReference>
<dbReference type="AlphaFoldDB" id="A0AAV2H7W0"/>
<proteinExistence type="predicted"/>
<feature type="domain" description="EF-hand" evidence="3">
    <location>
        <begin position="188"/>
        <end position="223"/>
    </location>
</feature>
<comment type="caution">
    <text evidence="4">The sequence shown here is derived from an EMBL/GenBank/DDBJ whole genome shotgun (WGS) entry which is preliminary data.</text>
</comment>
<dbReference type="InterPro" id="IPR018247">
    <property type="entry name" value="EF_Hand_1_Ca_BS"/>
</dbReference>
<dbReference type="SUPFAM" id="SSF47473">
    <property type="entry name" value="EF-hand"/>
    <property type="match status" value="2"/>
</dbReference>
<keyword evidence="5" id="KW-1185">Reference proteome</keyword>
<dbReference type="Gene3D" id="1.10.238.10">
    <property type="entry name" value="EF-hand"/>
    <property type="match status" value="2"/>
</dbReference>
<dbReference type="GO" id="GO:0005509">
    <property type="term" value="F:calcium ion binding"/>
    <property type="evidence" value="ECO:0007669"/>
    <property type="project" value="InterPro"/>
</dbReference>
<dbReference type="Proteomes" id="UP001497497">
    <property type="component" value="Unassembled WGS sequence"/>
</dbReference>
<evidence type="ECO:0000259" key="3">
    <source>
        <dbReference type="PROSITE" id="PS50222"/>
    </source>
</evidence>
<reference evidence="4 5" key="1">
    <citation type="submission" date="2024-04" db="EMBL/GenBank/DDBJ databases">
        <authorList>
            <consortium name="Genoscope - CEA"/>
            <person name="William W."/>
        </authorList>
    </citation>
    <scope>NUCLEOTIDE SEQUENCE [LARGE SCALE GENOMIC DNA]</scope>
</reference>
<dbReference type="SMART" id="SM00054">
    <property type="entry name" value="EFh"/>
    <property type="match status" value="3"/>
</dbReference>
<feature type="signal peptide" evidence="2">
    <location>
        <begin position="1"/>
        <end position="19"/>
    </location>
</feature>
<protein>
    <recommendedName>
        <fullName evidence="3">EF-hand domain-containing protein</fullName>
    </recommendedName>
</protein>
<accession>A0AAV2H7W0</accession>
<feature type="domain" description="EF-hand" evidence="3">
    <location>
        <begin position="45"/>
        <end position="80"/>
    </location>
</feature>
<dbReference type="EMBL" id="CAXITT010000054">
    <property type="protein sequence ID" value="CAL1529745.1"/>
    <property type="molecule type" value="Genomic_DNA"/>
</dbReference>
<evidence type="ECO:0000313" key="5">
    <source>
        <dbReference type="Proteomes" id="UP001497497"/>
    </source>
</evidence>
<name>A0AAV2H7W0_LYMST</name>
<feature type="chain" id="PRO_5043763391" description="EF-hand domain-containing protein" evidence="2">
    <location>
        <begin position="20"/>
        <end position="240"/>
    </location>
</feature>
<dbReference type="InterPro" id="IPR011992">
    <property type="entry name" value="EF-hand-dom_pair"/>
</dbReference>
<evidence type="ECO:0000256" key="1">
    <source>
        <dbReference type="ARBA" id="ARBA00022837"/>
    </source>
</evidence>
<gene>
    <name evidence="4" type="ORF">GSLYS_00003900001</name>
</gene>
<organism evidence="4 5">
    <name type="scientific">Lymnaea stagnalis</name>
    <name type="common">Great pond snail</name>
    <name type="synonym">Helix stagnalis</name>
    <dbReference type="NCBI Taxonomy" id="6523"/>
    <lineage>
        <taxon>Eukaryota</taxon>
        <taxon>Metazoa</taxon>
        <taxon>Spiralia</taxon>
        <taxon>Lophotrochozoa</taxon>
        <taxon>Mollusca</taxon>
        <taxon>Gastropoda</taxon>
        <taxon>Heterobranchia</taxon>
        <taxon>Euthyneura</taxon>
        <taxon>Panpulmonata</taxon>
        <taxon>Hygrophila</taxon>
        <taxon>Lymnaeoidea</taxon>
        <taxon>Lymnaeidae</taxon>
        <taxon>Lymnaea</taxon>
    </lineage>
</organism>
<sequence length="240" mass="27064">MICTTLVVGFLLILGVVDGQNENLDMMGLINILYMKADENVDGMITPLELSRIYEFMDTDRDNVVSKTEFTTVWRDLTQYDTEVSEAYFFLSDLDGNGVIDRTDNNNIFARFDLNGDGMVQGPEFVTKYTEVYHEVPFVILFERVEKSNNNDQHLTRSEFSQLFRSFTVGGTVIKESFLKTWVDSKFGSVKDAEDVFTSFDANNDDVISTAEVGAKFTGLDKNGNGTIEILEAIEVRAGR</sequence>
<dbReference type="PROSITE" id="PS00018">
    <property type="entry name" value="EF_HAND_1"/>
    <property type="match status" value="3"/>
</dbReference>
<keyword evidence="2" id="KW-0732">Signal</keyword>
<keyword evidence="1" id="KW-0106">Calcium</keyword>
<dbReference type="PROSITE" id="PS50222">
    <property type="entry name" value="EF_HAND_2"/>
    <property type="match status" value="3"/>
</dbReference>
<evidence type="ECO:0000313" key="4">
    <source>
        <dbReference type="EMBL" id="CAL1529745.1"/>
    </source>
</evidence>
<dbReference type="Pfam" id="PF13202">
    <property type="entry name" value="EF-hand_5"/>
    <property type="match status" value="2"/>
</dbReference>
<evidence type="ECO:0000256" key="2">
    <source>
        <dbReference type="SAM" id="SignalP"/>
    </source>
</evidence>
<feature type="domain" description="EF-hand" evidence="3">
    <location>
        <begin position="100"/>
        <end position="135"/>
    </location>
</feature>